<name>A0A383W9V5_TETOB</name>
<dbReference type="PANTHER" id="PTHR13302:SF8">
    <property type="entry name" value="CONSERVED OLIGOMERIC GOLGI COMPLEX SUBUNIT 3"/>
    <property type="match status" value="1"/>
</dbReference>
<dbReference type="STRING" id="3088.A0A383W9V5"/>
<organism evidence="11 12">
    <name type="scientific">Tetradesmus obliquus</name>
    <name type="common">Green alga</name>
    <name type="synonym">Acutodesmus obliquus</name>
    <dbReference type="NCBI Taxonomy" id="3088"/>
    <lineage>
        <taxon>Eukaryota</taxon>
        <taxon>Viridiplantae</taxon>
        <taxon>Chlorophyta</taxon>
        <taxon>core chlorophytes</taxon>
        <taxon>Chlorophyceae</taxon>
        <taxon>CS clade</taxon>
        <taxon>Sphaeropleales</taxon>
        <taxon>Scenedesmaceae</taxon>
        <taxon>Tetradesmus</taxon>
    </lineage>
</organism>
<dbReference type="Pfam" id="PF04136">
    <property type="entry name" value="COG3_N"/>
    <property type="match status" value="1"/>
</dbReference>
<evidence type="ECO:0000256" key="5">
    <source>
        <dbReference type="ARBA" id="ARBA00022927"/>
    </source>
</evidence>
<dbReference type="GO" id="GO:0007030">
    <property type="term" value="P:Golgi organization"/>
    <property type="evidence" value="ECO:0007669"/>
    <property type="project" value="TreeGrafter"/>
</dbReference>
<evidence type="ECO:0000313" key="12">
    <source>
        <dbReference type="Proteomes" id="UP000256970"/>
    </source>
</evidence>
<protein>
    <recommendedName>
        <fullName evidence="3">Conserved oligomeric Golgi complex subunit 3</fullName>
    </recommendedName>
    <alternativeName>
        <fullName evidence="8">Component of oligomeric Golgi complex 3</fullName>
    </alternativeName>
</protein>
<keyword evidence="6" id="KW-0333">Golgi apparatus</keyword>
<dbReference type="EMBL" id="FNXT01001204">
    <property type="protein sequence ID" value="SZX74023.1"/>
    <property type="molecule type" value="Genomic_DNA"/>
</dbReference>
<comment type="subcellular location">
    <subcellularLocation>
        <location evidence="1">Golgi apparatus membrane</location>
        <topology evidence="1">Peripheral membrane protein</topology>
    </subcellularLocation>
</comment>
<feature type="domain" description="Conserved oligomeric Golgi complex subunit 3 N-terminal" evidence="9">
    <location>
        <begin position="130"/>
        <end position="268"/>
    </location>
</feature>
<dbReference type="Proteomes" id="UP000256970">
    <property type="component" value="Unassembled WGS sequence"/>
</dbReference>
<dbReference type="PANTHER" id="PTHR13302">
    <property type="entry name" value="CONSERVED OLIGOMERIC GOLGI COMPLEX COMPONENT 3"/>
    <property type="match status" value="1"/>
</dbReference>
<sequence>MATTAPHQRTHPSKPNVKASSAYSVASAWERTAQLDDTQLRVIDALAQAVGQRPFPAHLVDEPATAAEAALSSASSGSAAKAAGGTDSYTGSLEDAVLHNANQFHKWHTELEAACASETEQKYKRYAGLLGGYLASCDGLQDKVHKTLGMFDALLTLHTQVASSSQALSGSTEKLLAEKAGLTEFAEALRARLKFFDEYELTASQFAAAAAAPDDADLMPLLHKIDECIAYVAANPQYADAVTYANKFRQLQARAIGLVRGRVQTVLRSASQAVQAAVADALSGAAAAQGAAADAAAAAAAGAAGQQGLTAAARSGSGTAAAPVRSGSMRLAAAGAVLAEGLEVSLLYVRFRAAAEPVLKGLLAQVEAKAGRQEYARLLEECRQLYCSVRQQLVEPHLSAKLASLTGLPLPGLVRAGTEQLLRTSQLEGQLLEQLFGTAAAVGSAARQGSGQQQQPGLGEALRPLLEPLGQLLYDLLRPRFVQLADMDTLAELIDILQHEVLREQLARRAGPGGEALVPTLSRALADLQERLIYRAQAFIKDEVESYVPAGDDLAYPAKLEAAAAKASAAAAAGEITEDAGEDADGAQAAAAAAGQWYPPVRSTLLLLSKLYRCIDTKIFAGLAQEAVAACTACVQAAGRQVAKQSGALDGQLFVIQHLLFLREQIAQFDVEFSATDIDLDFTHMRDHMRRIMSGEASLFTLSSRNAMVQMLGRSGPRVVAASIDSKRDLEAQLKACCEAFIMGLTKAAVEPMLGFITKVTAVRLAAGSNAALAKPLKQQAFGAPAKLAELVSGVNEAMQSKLPATVAKTQLYLPNPATRAILFRPVKSNIAEAHGQIAALLEAEYDAEEAGQVPLMQPDQLKGVLDELA</sequence>
<evidence type="ECO:0000256" key="6">
    <source>
        <dbReference type="ARBA" id="ARBA00023034"/>
    </source>
</evidence>
<gene>
    <name evidence="11" type="ORF">BQ4739_LOCUS14278</name>
</gene>
<feature type="domain" description="Conserved oligomeric Golgi complex subunit 3 C-terminal" evidence="10">
    <location>
        <begin position="345"/>
        <end position="685"/>
    </location>
</feature>
<evidence type="ECO:0000259" key="9">
    <source>
        <dbReference type="Pfam" id="PF04136"/>
    </source>
</evidence>
<dbReference type="GO" id="GO:0006891">
    <property type="term" value="P:intra-Golgi vesicle-mediated transport"/>
    <property type="evidence" value="ECO:0007669"/>
    <property type="project" value="TreeGrafter"/>
</dbReference>
<dbReference type="InterPro" id="IPR007265">
    <property type="entry name" value="COG_su3"/>
</dbReference>
<dbReference type="GO" id="GO:0000139">
    <property type="term" value="C:Golgi membrane"/>
    <property type="evidence" value="ECO:0007669"/>
    <property type="project" value="UniProtKB-SubCell"/>
</dbReference>
<reference evidence="11 12" key="1">
    <citation type="submission" date="2016-10" db="EMBL/GenBank/DDBJ databases">
        <authorList>
            <person name="Cai Z."/>
        </authorList>
    </citation>
    <scope>NUCLEOTIDE SEQUENCE [LARGE SCALE GENOMIC DNA]</scope>
</reference>
<evidence type="ECO:0000256" key="7">
    <source>
        <dbReference type="ARBA" id="ARBA00023136"/>
    </source>
</evidence>
<evidence type="ECO:0000256" key="3">
    <source>
        <dbReference type="ARBA" id="ARBA00020976"/>
    </source>
</evidence>
<dbReference type="GO" id="GO:0006886">
    <property type="term" value="P:intracellular protein transport"/>
    <property type="evidence" value="ECO:0007669"/>
    <property type="project" value="InterPro"/>
</dbReference>
<evidence type="ECO:0000259" key="10">
    <source>
        <dbReference type="Pfam" id="PF20671"/>
    </source>
</evidence>
<dbReference type="InterPro" id="IPR048685">
    <property type="entry name" value="COG3_C"/>
</dbReference>
<evidence type="ECO:0000256" key="2">
    <source>
        <dbReference type="ARBA" id="ARBA00009936"/>
    </source>
</evidence>
<keyword evidence="5" id="KW-0653">Protein transport</keyword>
<dbReference type="InterPro" id="IPR048320">
    <property type="entry name" value="COG3_N"/>
</dbReference>
<dbReference type="Pfam" id="PF20671">
    <property type="entry name" value="COG3_C"/>
    <property type="match status" value="1"/>
</dbReference>
<accession>A0A383W9V5</accession>
<evidence type="ECO:0000313" key="11">
    <source>
        <dbReference type="EMBL" id="SZX74023.1"/>
    </source>
</evidence>
<evidence type="ECO:0000256" key="4">
    <source>
        <dbReference type="ARBA" id="ARBA00022448"/>
    </source>
</evidence>
<dbReference type="GO" id="GO:0017119">
    <property type="term" value="C:Golgi transport complex"/>
    <property type="evidence" value="ECO:0007669"/>
    <property type="project" value="TreeGrafter"/>
</dbReference>
<evidence type="ECO:0000256" key="1">
    <source>
        <dbReference type="ARBA" id="ARBA00004395"/>
    </source>
</evidence>
<keyword evidence="12" id="KW-1185">Reference proteome</keyword>
<dbReference type="GO" id="GO:0005801">
    <property type="term" value="C:cis-Golgi network"/>
    <property type="evidence" value="ECO:0007669"/>
    <property type="project" value="InterPro"/>
</dbReference>
<comment type="similarity">
    <text evidence="2">Belongs to the COG3 family.</text>
</comment>
<proteinExistence type="inferred from homology"/>
<evidence type="ECO:0000256" key="8">
    <source>
        <dbReference type="ARBA" id="ARBA00031339"/>
    </source>
</evidence>
<keyword evidence="4" id="KW-0813">Transport</keyword>
<dbReference type="AlphaFoldDB" id="A0A383W9V5"/>
<keyword evidence="7" id="KW-0472">Membrane</keyword>